<dbReference type="Gene3D" id="3.30.200.20">
    <property type="entry name" value="Phosphorylase Kinase, domain 1"/>
    <property type="match status" value="1"/>
</dbReference>
<dbReference type="InterPro" id="IPR041726">
    <property type="entry name" value="ACAD10_11_N"/>
</dbReference>
<evidence type="ECO:0000313" key="2">
    <source>
        <dbReference type="EMBL" id="MBC5767092.1"/>
    </source>
</evidence>
<dbReference type="InterPro" id="IPR052898">
    <property type="entry name" value="ACAD10-like"/>
</dbReference>
<accession>A0A923S7F8</accession>
<feature type="domain" description="Aminoglycoside phosphotransferase" evidence="1">
    <location>
        <begin position="36"/>
        <end position="254"/>
    </location>
</feature>
<name>A0A923S7F8_9BURK</name>
<dbReference type="Gene3D" id="3.90.1200.10">
    <property type="match status" value="1"/>
</dbReference>
<reference evidence="2" key="1">
    <citation type="submission" date="2020-08" db="EMBL/GenBank/DDBJ databases">
        <title>Ramlibacter sp. GTP1 16S ribosomal RNA gene genome sequencing and assembly.</title>
        <authorList>
            <person name="Kang M."/>
        </authorList>
    </citation>
    <scope>NUCLEOTIDE SEQUENCE</scope>
    <source>
        <strain evidence="2">GTP1</strain>
    </source>
</reference>
<proteinExistence type="predicted"/>
<sequence length="350" mass="39057">MIPQTVEVPPQNRLDEAALDAFLAEHLPEYAGGLRVAQFPNGYSNPTYALDAIDKDGRTRQYVLRKRPASATLPSAHRVDREFRVLSALQATDVPVPRARAFCDDPQVLGSMFFVMDRVQGRLFSDPTLPGCTPEQRKAIYASMVDVLARLHAVDYKDIGLADYGKPGDYLQRQVELWTRQFQAAQTEDLRPMQQLGDWLAANVPAEGRTSIVHGDYRPNNLLVHPTEPHVLAVLDWELSTLGDPLCDLAYTCFCYYIHEKPVGFGGADPVALGIPAEDEYIRLYCERTGTSVRDWTFYLALQLYKSSSILQGVVKRALQGAGPAAWLEKRPVVAQRAELALALIEKSKQ</sequence>
<keyword evidence="3" id="KW-1185">Reference proteome</keyword>
<gene>
    <name evidence="2" type="ORF">H8R02_21680</name>
</gene>
<evidence type="ECO:0000259" key="1">
    <source>
        <dbReference type="Pfam" id="PF01636"/>
    </source>
</evidence>
<dbReference type="PANTHER" id="PTHR47829">
    <property type="entry name" value="HYDROLASE, PUTATIVE (AFU_ORTHOLOGUE AFUA_1G12880)-RELATED"/>
    <property type="match status" value="1"/>
</dbReference>
<dbReference type="RefSeq" id="WP_187083585.1">
    <property type="nucleotide sequence ID" value="NZ_JACORU010000009.1"/>
</dbReference>
<dbReference type="Proteomes" id="UP000596827">
    <property type="component" value="Unassembled WGS sequence"/>
</dbReference>
<dbReference type="CDD" id="cd05154">
    <property type="entry name" value="ACAD10_11_N-like"/>
    <property type="match status" value="1"/>
</dbReference>
<dbReference type="InterPro" id="IPR011009">
    <property type="entry name" value="Kinase-like_dom_sf"/>
</dbReference>
<dbReference type="AlphaFoldDB" id="A0A923S7F8"/>
<organism evidence="2 3">
    <name type="scientific">Ramlibacter albus</name>
    <dbReference type="NCBI Taxonomy" id="2079448"/>
    <lineage>
        <taxon>Bacteria</taxon>
        <taxon>Pseudomonadati</taxon>
        <taxon>Pseudomonadota</taxon>
        <taxon>Betaproteobacteria</taxon>
        <taxon>Burkholderiales</taxon>
        <taxon>Comamonadaceae</taxon>
        <taxon>Ramlibacter</taxon>
    </lineage>
</organism>
<evidence type="ECO:0000313" key="3">
    <source>
        <dbReference type="Proteomes" id="UP000596827"/>
    </source>
</evidence>
<comment type="caution">
    <text evidence="2">The sequence shown here is derived from an EMBL/GenBank/DDBJ whole genome shotgun (WGS) entry which is preliminary data.</text>
</comment>
<dbReference type="EMBL" id="JACORU010000009">
    <property type="protein sequence ID" value="MBC5767092.1"/>
    <property type="molecule type" value="Genomic_DNA"/>
</dbReference>
<dbReference type="InterPro" id="IPR002575">
    <property type="entry name" value="Aminoglycoside_PTrfase"/>
</dbReference>
<protein>
    <submittedName>
        <fullName evidence="2">Phosphotransferase family protein</fullName>
    </submittedName>
</protein>
<dbReference type="Pfam" id="PF01636">
    <property type="entry name" value="APH"/>
    <property type="match status" value="1"/>
</dbReference>
<dbReference type="SUPFAM" id="SSF56112">
    <property type="entry name" value="Protein kinase-like (PK-like)"/>
    <property type="match status" value="1"/>
</dbReference>
<dbReference type="PANTHER" id="PTHR47829:SF3">
    <property type="entry name" value="AMINOGLYCOSIDE PHOSPHOTRANSFERASE DOMAIN-CONTAINING PROTEIN"/>
    <property type="match status" value="1"/>
</dbReference>